<reference evidence="9 10" key="1">
    <citation type="submission" date="2016-03" db="EMBL/GenBank/DDBJ databases">
        <authorList>
            <person name="Ploux O."/>
        </authorList>
    </citation>
    <scope>NUCLEOTIDE SEQUENCE [LARGE SCALE GENOMIC DNA]</scope>
    <source>
        <strain evidence="9 10">URUG2</strain>
    </source>
</reference>
<organism evidence="9 10">
    <name type="scientific">Ramularia collo-cygni</name>
    <dbReference type="NCBI Taxonomy" id="112498"/>
    <lineage>
        <taxon>Eukaryota</taxon>
        <taxon>Fungi</taxon>
        <taxon>Dikarya</taxon>
        <taxon>Ascomycota</taxon>
        <taxon>Pezizomycotina</taxon>
        <taxon>Dothideomycetes</taxon>
        <taxon>Dothideomycetidae</taxon>
        <taxon>Mycosphaerellales</taxon>
        <taxon>Mycosphaerellaceae</taxon>
        <taxon>Ramularia</taxon>
    </lineage>
</organism>
<dbReference type="PANTHER" id="PTHR16196:SF0">
    <property type="entry name" value="PRE-MRNA-SPLICING FACTOR CWC25 HOMOLOG"/>
    <property type="match status" value="1"/>
</dbReference>
<comment type="subcellular location">
    <subcellularLocation>
        <location evidence="1">Nucleus</location>
    </subcellularLocation>
</comment>
<evidence type="ECO:0000256" key="6">
    <source>
        <dbReference type="ARBA" id="ARBA00023187"/>
    </source>
</evidence>
<evidence type="ECO:0000256" key="5">
    <source>
        <dbReference type="ARBA" id="ARBA00023054"/>
    </source>
</evidence>
<dbReference type="STRING" id="112498.A0A2D3UPQ3"/>
<dbReference type="AlphaFoldDB" id="A0A2D3UPQ3"/>
<accession>A0A2D3UPQ3</accession>
<evidence type="ECO:0000256" key="3">
    <source>
        <dbReference type="ARBA" id="ARBA00022664"/>
    </source>
</evidence>
<keyword evidence="5" id="KW-0175">Coiled coil</keyword>
<keyword evidence="4" id="KW-0747">Spliceosome</keyword>
<evidence type="ECO:0000259" key="8">
    <source>
        <dbReference type="SMART" id="SM01083"/>
    </source>
</evidence>
<proteinExistence type="inferred from homology"/>
<keyword evidence="7" id="KW-0539">Nucleus</keyword>
<dbReference type="EMBL" id="FJUY01000001">
    <property type="protein sequence ID" value="CZT14945.1"/>
    <property type="molecule type" value="Genomic_DNA"/>
</dbReference>
<evidence type="ECO:0000256" key="4">
    <source>
        <dbReference type="ARBA" id="ARBA00022728"/>
    </source>
</evidence>
<evidence type="ECO:0000256" key="2">
    <source>
        <dbReference type="ARBA" id="ARBA00006695"/>
    </source>
</evidence>
<dbReference type="InterPro" id="IPR019339">
    <property type="entry name" value="CIR_N_dom"/>
</dbReference>
<dbReference type="Pfam" id="PF10197">
    <property type="entry name" value="Cir_N"/>
    <property type="match status" value="1"/>
</dbReference>
<name>A0A2D3UPQ3_9PEZI</name>
<dbReference type="RefSeq" id="XP_023621842.1">
    <property type="nucleotide sequence ID" value="XM_023766074.1"/>
</dbReference>
<dbReference type="InterPro" id="IPR051376">
    <property type="entry name" value="CWC25_splicing_factor"/>
</dbReference>
<keyword evidence="10" id="KW-1185">Reference proteome</keyword>
<dbReference type="GeneID" id="35596209"/>
<dbReference type="Pfam" id="PF12542">
    <property type="entry name" value="CWC25"/>
    <property type="match status" value="1"/>
</dbReference>
<gene>
    <name evidence="9" type="ORF">RCC_00871</name>
</gene>
<sequence length="350" mass="38800">MGGDLNLKKSWHPALMTNQRRVYNEELKALEERKKTDQVLKERAEERQIQELERLQEAAGGRKRVDRVDWMYNGPGSGGLGAGGVTEEMEGYLLGKRRLDGLVKRSEAEVLKKDAGEEGFMALNQNANSSRDTASKVASDPMLAIKKQEQAAYEAMMNDPTDTAVVEIMTATGAEGTATSGMETDDRIDTAHTSIETSLRRAAVLDLELILDRHLDDVMIRAETELVDAPNRAGGETTVRLDLARQSDDVTETNVEIADDHIPAPNALDLQIRTLAHLIAPQMMALVIAGMTEGYPRHLILTEEPIKLTAPLQKAEIKPRLMRMRKLSEPGNLLRCSPMQTVWSLTARHV</sequence>
<keyword evidence="3" id="KW-0507">mRNA processing</keyword>
<comment type="similarity">
    <text evidence="2">Belongs to the CWC25 family.</text>
</comment>
<dbReference type="Proteomes" id="UP000225277">
    <property type="component" value="Unassembled WGS sequence"/>
</dbReference>
<dbReference type="GO" id="GO:0000398">
    <property type="term" value="P:mRNA splicing, via spliceosome"/>
    <property type="evidence" value="ECO:0007669"/>
    <property type="project" value="TreeGrafter"/>
</dbReference>
<evidence type="ECO:0000313" key="9">
    <source>
        <dbReference type="EMBL" id="CZT14945.1"/>
    </source>
</evidence>
<dbReference type="PANTHER" id="PTHR16196">
    <property type="entry name" value="CELL CYCLE CONTROL PROTEIN CWF25"/>
    <property type="match status" value="1"/>
</dbReference>
<keyword evidence="6" id="KW-0508">mRNA splicing</keyword>
<evidence type="ECO:0000256" key="7">
    <source>
        <dbReference type="ARBA" id="ARBA00023242"/>
    </source>
</evidence>
<evidence type="ECO:0000313" key="10">
    <source>
        <dbReference type="Proteomes" id="UP000225277"/>
    </source>
</evidence>
<feature type="domain" description="CBF1-interacting co-repressor CIR N-terminal" evidence="8">
    <location>
        <begin position="10"/>
        <end position="46"/>
    </location>
</feature>
<dbReference type="OrthoDB" id="21123at2759"/>
<evidence type="ECO:0000256" key="1">
    <source>
        <dbReference type="ARBA" id="ARBA00004123"/>
    </source>
</evidence>
<dbReference type="InterPro" id="IPR022209">
    <property type="entry name" value="CWC25"/>
</dbReference>
<protein>
    <recommendedName>
        <fullName evidence="8">CBF1-interacting co-repressor CIR N-terminal domain-containing protein</fullName>
    </recommendedName>
</protein>
<dbReference type="SMART" id="SM01083">
    <property type="entry name" value="Cir_N"/>
    <property type="match status" value="1"/>
</dbReference>
<dbReference type="GO" id="GO:0005684">
    <property type="term" value="C:U2-type spliceosomal complex"/>
    <property type="evidence" value="ECO:0007669"/>
    <property type="project" value="TreeGrafter"/>
</dbReference>